<dbReference type="Proteomes" id="UP000736373">
    <property type="component" value="Unassembled WGS sequence"/>
</dbReference>
<comment type="caution">
    <text evidence="1">The sequence shown here is derived from an EMBL/GenBank/DDBJ whole genome shotgun (WGS) entry which is preliminary data.</text>
</comment>
<keyword evidence="2" id="KW-1185">Reference proteome</keyword>
<evidence type="ECO:0000313" key="1">
    <source>
        <dbReference type="EMBL" id="MBC8745888.1"/>
    </source>
</evidence>
<evidence type="ECO:0008006" key="3">
    <source>
        <dbReference type="Google" id="ProtNLM"/>
    </source>
</evidence>
<proteinExistence type="predicted"/>
<name>A0ABR7PHM7_9BURK</name>
<organism evidence="1 2">
    <name type="scientific">Paraburkholderia podalyriae</name>
    <dbReference type="NCBI Taxonomy" id="1938811"/>
    <lineage>
        <taxon>Bacteria</taxon>
        <taxon>Pseudomonadati</taxon>
        <taxon>Pseudomonadota</taxon>
        <taxon>Betaproteobacteria</taxon>
        <taxon>Burkholderiales</taxon>
        <taxon>Burkholderiaceae</taxon>
        <taxon>Paraburkholderia</taxon>
    </lineage>
</organism>
<gene>
    <name evidence="1" type="ORF">F6X42_04345</name>
</gene>
<accession>A0ABR7PHM7</accession>
<reference evidence="1 2" key="1">
    <citation type="submission" date="2019-09" db="EMBL/GenBank/DDBJ databases">
        <title>Paraburkholderia podalyriae sp. nov., A South African Podalyria-associated rhizobium.</title>
        <authorList>
            <person name="Mavima L."/>
            <person name="Beukes C.W."/>
            <person name="Palmer M."/>
            <person name="De Meyer S.E."/>
            <person name="James E.K."/>
            <person name="Maluk M."/>
            <person name="Avontuur J.R."/>
            <person name="Chan W.Y."/>
            <person name="Venter S.N."/>
            <person name="Steenkamp E.T."/>
        </authorList>
    </citation>
    <scope>NUCLEOTIDE SEQUENCE [LARGE SCALE GENOMIC DNA]</scope>
    <source>
        <strain evidence="1 2">WC7.3b</strain>
    </source>
</reference>
<dbReference type="EMBL" id="VZQQ01000003">
    <property type="protein sequence ID" value="MBC8745888.1"/>
    <property type="molecule type" value="Genomic_DNA"/>
</dbReference>
<sequence length="61" mass="6876">MTLKKTGAEASVFFSPVGCPPQISRCKKIFCVVKNHVAKHKKSHCNREDIVSYRETKTSSH</sequence>
<protein>
    <recommendedName>
        <fullName evidence="3">C2H2-type domain-containing protein</fullName>
    </recommendedName>
</protein>
<evidence type="ECO:0000313" key="2">
    <source>
        <dbReference type="Proteomes" id="UP000736373"/>
    </source>
</evidence>